<feature type="compositionally biased region" description="Low complexity" evidence="4">
    <location>
        <begin position="18"/>
        <end position="29"/>
    </location>
</feature>
<keyword evidence="1" id="KW-0805">Transcription regulation</keyword>
<feature type="compositionally biased region" description="Basic and acidic residues" evidence="4">
    <location>
        <begin position="62"/>
        <end position="77"/>
    </location>
</feature>
<dbReference type="Proteomes" id="UP000331127">
    <property type="component" value="Unassembled WGS sequence"/>
</dbReference>
<dbReference type="PROSITE" id="PS50949">
    <property type="entry name" value="HTH_GNTR"/>
    <property type="match status" value="1"/>
</dbReference>
<keyword evidence="3" id="KW-0804">Transcription</keyword>
<evidence type="ECO:0000256" key="4">
    <source>
        <dbReference type="SAM" id="MobiDB-lite"/>
    </source>
</evidence>
<dbReference type="EMBL" id="BLAE01000004">
    <property type="protein sequence ID" value="GES06747.1"/>
    <property type="molecule type" value="Genomic_DNA"/>
</dbReference>
<feature type="region of interest" description="Disordered" evidence="4">
    <location>
        <begin position="229"/>
        <end position="327"/>
    </location>
</feature>
<reference evidence="6 7" key="1">
    <citation type="submission" date="2019-10" db="EMBL/GenBank/DDBJ databases">
        <title>Whole genome shotgun sequence of Acrocarpospora macrocephala NBRC 16266.</title>
        <authorList>
            <person name="Ichikawa N."/>
            <person name="Kimura A."/>
            <person name="Kitahashi Y."/>
            <person name="Komaki H."/>
            <person name="Oguchi A."/>
        </authorList>
    </citation>
    <scope>NUCLEOTIDE SEQUENCE [LARGE SCALE GENOMIC DNA]</scope>
    <source>
        <strain evidence="6 7">NBRC 16266</strain>
    </source>
</reference>
<protein>
    <recommendedName>
        <fullName evidence="5">HTH gntR-type domain-containing protein</fullName>
    </recommendedName>
</protein>
<evidence type="ECO:0000256" key="3">
    <source>
        <dbReference type="ARBA" id="ARBA00023163"/>
    </source>
</evidence>
<sequence>MMPPERTELTPDAWSQQATIPPEIATPAASGSQPLPVRTGRDLRVPLSRANESEASPPTRTSRADPPSRADRNEARSPARTGGPHGAVIALRRREIIDNLAGQIASGELEEGARVTSVRRLMDAYSIPASAARSVQRELRDRRIIRLVPGLGYVVGAPDRTPKPPRIPVQDQITQIATSLAEKIASGQIGTHQPATLRGLMIEHTISREAASAVLSRLRSRGWAYDTPYQTTRAAPRHKWPSPGTSLTNPPPPTDHLPNSRRPKARPPPAPRGTSRAKSTSFGGSSNADAADHEGNQLARSGYESAKPRERCRPPTSNRKGQMRSVI</sequence>
<evidence type="ECO:0000313" key="7">
    <source>
        <dbReference type="Proteomes" id="UP000331127"/>
    </source>
</evidence>
<evidence type="ECO:0000256" key="2">
    <source>
        <dbReference type="ARBA" id="ARBA00023125"/>
    </source>
</evidence>
<dbReference type="SUPFAM" id="SSF46785">
    <property type="entry name" value="Winged helix' DNA-binding domain"/>
    <property type="match status" value="1"/>
</dbReference>
<feature type="compositionally biased region" description="Polar residues" evidence="4">
    <location>
        <begin position="276"/>
        <end position="288"/>
    </location>
</feature>
<comment type="caution">
    <text evidence="6">The sequence shown here is derived from an EMBL/GenBank/DDBJ whole genome shotgun (WGS) entry which is preliminary data.</text>
</comment>
<gene>
    <name evidence="6" type="ORF">Amac_003420</name>
</gene>
<keyword evidence="2" id="KW-0238">DNA-binding</keyword>
<evidence type="ECO:0000256" key="1">
    <source>
        <dbReference type="ARBA" id="ARBA00023015"/>
    </source>
</evidence>
<dbReference type="AlphaFoldDB" id="A0A5M3WCG3"/>
<feature type="region of interest" description="Disordered" evidence="4">
    <location>
        <begin position="1"/>
        <end position="86"/>
    </location>
</feature>
<dbReference type="InterPro" id="IPR000524">
    <property type="entry name" value="Tscrpt_reg_HTH_GntR"/>
</dbReference>
<evidence type="ECO:0000313" key="6">
    <source>
        <dbReference type="EMBL" id="GES06747.1"/>
    </source>
</evidence>
<dbReference type="GO" id="GO:0003700">
    <property type="term" value="F:DNA-binding transcription factor activity"/>
    <property type="evidence" value="ECO:0007669"/>
    <property type="project" value="InterPro"/>
</dbReference>
<dbReference type="InterPro" id="IPR036388">
    <property type="entry name" value="WH-like_DNA-bd_sf"/>
</dbReference>
<accession>A0A5M3WCG3</accession>
<proteinExistence type="predicted"/>
<dbReference type="GO" id="GO:0003677">
    <property type="term" value="F:DNA binding"/>
    <property type="evidence" value="ECO:0007669"/>
    <property type="project" value="UniProtKB-KW"/>
</dbReference>
<feature type="domain" description="HTH gntR-type" evidence="5">
    <location>
        <begin position="90"/>
        <end position="158"/>
    </location>
</feature>
<dbReference type="InterPro" id="IPR036390">
    <property type="entry name" value="WH_DNA-bd_sf"/>
</dbReference>
<name>A0A5M3WCG3_9ACTN</name>
<dbReference type="Gene3D" id="1.10.10.10">
    <property type="entry name" value="Winged helix-like DNA-binding domain superfamily/Winged helix DNA-binding domain"/>
    <property type="match status" value="1"/>
</dbReference>
<evidence type="ECO:0000259" key="5">
    <source>
        <dbReference type="PROSITE" id="PS50949"/>
    </source>
</evidence>
<keyword evidence="7" id="KW-1185">Reference proteome</keyword>
<organism evidence="6 7">
    <name type="scientific">Acrocarpospora macrocephala</name>
    <dbReference type="NCBI Taxonomy" id="150177"/>
    <lineage>
        <taxon>Bacteria</taxon>
        <taxon>Bacillati</taxon>
        <taxon>Actinomycetota</taxon>
        <taxon>Actinomycetes</taxon>
        <taxon>Streptosporangiales</taxon>
        <taxon>Streptosporangiaceae</taxon>
        <taxon>Acrocarpospora</taxon>
    </lineage>
</organism>